<gene>
    <name evidence="2" type="ORF">LX77_02122</name>
</gene>
<dbReference type="InterPro" id="IPR012340">
    <property type="entry name" value="NA-bd_OB-fold"/>
</dbReference>
<keyword evidence="1" id="KW-0812">Transmembrane</keyword>
<dbReference type="STRING" id="49280.A9996_05985"/>
<keyword evidence="3" id="KW-1185">Reference proteome</keyword>
<evidence type="ECO:0000256" key="1">
    <source>
        <dbReference type="SAM" id="Phobius"/>
    </source>
</evidence>
<feature type="transmembrane region" description="Helical" evidence="1">
    <location>
        <begin position="66"/>
        <end position="85"/>
    </location>
</feature>
<sequence>MIEWFSDLEVFAKFYWVIALIGSLVFLFIVIMTFIGVDGGEDFDDVDTAIDADTGIEFQFISLKNLIGFFTIFGWAGIACIGEGFSKPMTVLISVIAGLIMMSIMAAMFHYMKKLADSGTLNFKNAIGAVGEVYLTIGENRSRMGKVSVRVQGTLRELEALTDSFTELKSGTIIKVVDVTSNGILIVDQTIKPIEPLKPITYEIPADTRDL</sequence>
<proteinExistence type="predicted"/>
<evidence type="ECO:0000313" key="2">
    <source>
        <dbReference type="EMBL" id="RAJ22963.1"/>
    </source>
</evidence>
<dbReference type="Gene3D" id="2.40.50.140">
    <property type="entry name" value="Nucleic acid-binding proteins"/>
    <property type="match status" value="1"/>
</dbReference>
<dbReference type="RefSeq" id="WP_066432238.1">
    <property type="nucleotide sequence ID" value="NZ_LZRN01000009.1"/>
</dbReference>
<name>A0A1A7R3P3_9FLAO</name>
<dbReference type="OrthoDB" id="662536at2"/>
<feature type="transmembrane region" description="Helical" evidence="1">
    <location>
        <begin position="91"/>
        <end position="111"/>
    </location>
</feature>
<dbReference type="AlphaFoldDB" id="A0A1A7R3P3"/>
<protein>
    <recommendedName>
        <fullName evidence="4">NfeD-like partner-binding protein</fullName>
    </recommendedName>
</protein>
<accession>A0A1A7R3P3</accession>
<comment type="caution">
    <text evidence="2">The sequence shown here is derived from an EMBL/GenBank/DDBJ whole genome shotgun (WGS) entry which is preliminary data.</text>
</comment>
<dbReference type="EMBL" id="QLLQ01000007">
    <property type="protein sequence ID" value="RAJ22963.1"/>
    <property type="molecule type" value="Genomic_DNA"/>
</dbReference>
<feature type="transmembrane region" description="Helical" evidence="1">
    <location>
        <begin position="14"/>
        <end position="35"/>
    </location>
</feature>
<keyword evidence="1" id="KW-0472">Membrane</keyword>
<keyword evidence="1" id="KW-1133">Transmembrane helix</keyword>
<evidence type="ECO:0008006" key="4">
    <source>
        <dbReference type="Google" id="ProtNLM"/>
    </source>
</evidence>
<reference evidence="2 3" key="1">
    <citation type="submission" date="2018-06" db="EMBL/GenBank/DDBJ databases">
        <title>Genomic Encyclopedia of Archaeal and Bacterial Type Strains, Phase II (KMG-II): from individual species to whole genera.</title>
        <authorList>
            <person name="Goeker M."/>
        </authorList>
    </citation>
    <scope>NUCLEOTIDE SEQUENCE [LARGE SCALE GENOMIC DNA]</scope>
    <source>
        <strain evidence="2 3">DSM 12408</strain>
    </source>
</reference>
<organism evidence="2 3">
    <name type="scientific">Gelidibacter algens</name>
    <dbReference type="NCBI Taxonomy" id="49280"/>
    <lineage>
        <taxon>Bacteria</taxon>
        <taxon>Pseudomonadati</taxon>
        <taxon>Bacteroidota</taxon>
        <taxon>Flavobacteriia</taxon>
        <taxon>Flavobacteriales</taxon>
        <taxon>Flavobacteriaceae</taxon>
        <taxon>Gelidibacter</taxon>
    </lineage>
</organism>
<evidence type="ECO:0000313" key="3">
    <source>
        <dbReference type="Proteomes" id="UP000248987"/>
    </source>
</evidence>
<dbReference type="Proteomes" id="UP000248987">
    <property type="component" value="Unassembled WGS sequence"/>
</dbReference>